<keyword evidence="1" id="KW-0645">Protease</keyword>
<comment type="caution">
    <text evidence="4">The sequence shown here is derived from an EMBL/GenBank/DDBJ whole genome shotgun (WGS) entry which is preliminary data.</text>
</comment>
<comment type="catalytic activity">
    <reaction evidence="1">
        <text>an L-aminoacyl-L-amino acid + H2O = 2 an L-alpha-amino acid</text>
        <dbReference type="Rhea" id="RHEA:48940"/>
        <dbReference type="ChEBI" id="CHEBI:15377"/>
        <dbReference type="ChEBI" id="CHEBI:59869"/>
        <dbReference type="ChEBI" id="CHEBI:77460"/>
        <dbReference type="EC" id="3.4.13.19"/>
    </reaction>
</comment>
<keyword evidence="1" id="KW-0862">Zinc</keyword>
<dbReference type="PANTHER" id="PTHR10443:SF12">
    <property type="entry name" value="DIPEPTIDASE"/>
    <property type="match status" value="1"/>
</dbReference>
<sequence length="632" mass="68911">MSSQSNDEGSRVPTPEPPPRPQADRSDPPSREAVNRMLLGLGQAYVSTQRVEDRSPDESTPLLPQPVTIEDIGKTRAGVWAALTTAFAASLIILLIFPHILPDALAPLVGRLPKDPMRAALQIMTNAPVIDGHIDLPILLRVQFANNVSAVDLTKEFVGHVDIPRLRAGKVGGFFWSVYVACPDPVVEGKDFLTSTWRVRDTLEQIDVARLTIEKYPDVFQYALGSEDIRAAIKDGKIASLLGVEGGHQLGNSIAVLRQYHSLGVRYVTLTHTCHNAFADSCGFEPGIIPLHGGLSPLGRRLIDEMNRIGVLVDLSHTSDDTARQALAHSRAPVIWSHSSARAVHDHTRNVPDDVLALIGTEEGKTDAIVMVNFGPTFIANPGNVTVFGVADHVEHIAKIAGKKHVGLGSDYDGIGSTPVGLEDVSTYPALIAELYKRGWNKHELAGLTGANLLRVFEGAEKMSRELKAAGTAPAFDVYDKRTDMACGTDFTTKLTDIVPSNNGFFHTVLTTYNEHHALIIRPDDVWLTILCQFNFFVNANTEILRANFVENEGKMELKVNDPSGVADFAFMSRQMVDLIEANVSDPTLRAWAILAFTTTTINDTTVAAVLLMATFKQYFAWGRTGWISSGD</sequence>
<feature type="transmembrane region" description="Helical" evidence="3">
    <location>
        <begin position="79"/>
        <end position="101"/>
    </location>
</feature>
<evidence type="ECO:0000313" key="5">
    <source>
        <dbReference type="Proteomes" id="UP000620124"/>
    </source>
</evidence>
<dbReference type="PROSITE" id="PS51365">
    <property type="entry name" value="RENAL_DIPEPTIDASE_2"/>
    <property type="match status" value="1"/>
</dbReference>
<keyword evidence="5" id="KW-1185">Reference proteome</keyword>
<feature type="region of interest" description="Disordered" evidence="2">
    <location>
        <begin position="1"/>
        <end position="30"/>
    </location>
</feature>
<comment type="cofactor">
    <cofactor evidence="1">
        <name>Zn(2+)</name>
        <dbReference type="ChEBI" id="CHEBI:29105"/>
    </cofactor>
</comment>
<dbReference type="SUPFAM" id="SSF51556">
    <property type="entry name" value="Metallo-dependent hydrolases"/>
    <property type="match status" value="1"/>
</dbReference>
<dbReference type="Proteomes" id="UP000620124">
    <property type="component" value="Unassembled WGS sequence"/>
</dbReference>
<keyword evidence="1" id="KW-0479">Metal-binding</keyword>
<dbReference type="Pfam" id="PF14388">
    <property type="entry name" value="DUF4419"/>
    <property type="match status" value="1"/>
</dbReference>
<keyword evidence="1" id="KW-0224">Dipeptidase</keyword>
<dbReference type="EMBL" id="JACAZI010000004">
    <property type="protein sequence ID" value="KAF7362118.1"/>
    <property type="molecule type" value="Genomic_DNA"/>
</dbReference>
<keyword evidence="1" id="KW-0482">Metalloprotease</keyword>
<dbReference type="InterPro" id="IPR025533">
    <property type="entry name" value="DUF4419"/>
</dbReference>
<dbReference type="InterPro" id="IPR008257">
    <property type="entry name" value="Pept_M19"/>
</dbReference>
<name>A0A8H6YJ14_9AGAR</name>
<dbReference type="GO" id="GO:0046872">
    <property type="term" value="F:metal ion binding"/>
    <property type="evidence" value="ECO:0007669"/>
    <property type="project" value="UniProtKB-UniRule"/>
</dbReference>
<dbReference type="CDD" id="cd01301">
    <property type="entry name" value="rDP_like"/>
    <property type="match status" value="1"/>
</dbReference>
<dbReference type="AlphaFoldDB" id="A0A8H6YJ14"/>
<evidence type="ECO:0000313" key="4">
    <source>
        <dbReference type="EMBL" id="KAF7362118.1"/>
    </source>
</evidence>
<evidence type="ECO:0000256" key="1">
    <source>
        <dbReference type="RuleBase" id="RU341113"/>
    </source>
</evidence>
<evidence type="ECO:0000256" key="2">
    <source>
        <dbReference type="SAM" id="MobiDB-lite"/>
    </source>
</evidence>
<gene>
    <name evidence="4" type="ORF">MVEN_00557600</name>
</gene>
<dbReference type="InterPro" id="IPR032466">
    <property type="entry name" value="Metal_Hydrolase"/>
</dbReference>
<protein>
    <recommendedName>
        <fullName evidence="1">Dipeptidase</fullName>
        <ecNumber evidence="1">3.4.13.19</ecNumber>
    </recommendedName>
</protein>
<accession>A0A8H6YJ14</accession>
<keyword evidence="3" id="KW-0472">Membrane</keyword>
<dbReference type="EC" id="3.4.13.19" evidence="1"/>
<dbReference type="GO" id="GO:0006508">
    <property type="term" value="P:proteolysis"/>
    <property type="evidence" value="ECO:0007669"/>
    <property type="project" value="UniProtKB-KW"/>
</dbReference>
<keyword evidence="1" id="KW-0378">Hydrolase</keyword>
<keyword evidence="3" id="KW-1133">Transmembrane helix</keyword>
<proteinExistence type="inferred from homology"/>
<dbReference type="OrthoDB" id="445695at2759"/>
<evidence type="ECO:0000256" key="3">
    <source>
        <dbReference type="SAM" id="Phobius"/>
    </source>
</evidence>
<reference evidence="4" key="1">
    <citation type="submission" date="2020-05" db="EMBL/GenBank/DDBJ databases">
        <title>Mycena genomes resolve the evolution of fungal bioluminescence.</title>
        <authorList>
            <person name="Tsai I.J."/>
        </authorList>
    </citation>
    <scope>NUCLEOTIDE SEQUENCE</scope>
    <source>
        <strain evidence="4">CCC161011</strain>
    </source>
</reference>
<dbReference type="Pfam" id="PF01244">
    <property type="entry name" value="Peptidase_M19"/>
    <property type="match status" value="1"/>
</dbReference>
<comment type="similarity">
    <text evidence="1">Belongs to the metallo-dependent hydrolases superfamily. Peptidase M19 family.</text>
</comment>
<keyword evidence="3" id="KW-0812">Transmembrane</keyword>
<dbReference type="GO" id="GO:0070573">
    <property type="term" value="F:metallodipeptidase activity"/>
    <property type="evidence" value="ECO:0007669"/>
    <property type="project" value="InterPro"/>
</dbReference>
<dbReference type="Gene3D" id="3.20.20.140">
    <property type="entry name" value="Metal-dependent hydrolases"/>
    <property type="match status" value="1"/>
</dbReference>
<organism evidence="4 5">
    <name type="scientific">Mycena venus</name>
    <dbReference type="NCBI Taxonomy" id="2733690"/>
    <lineage>
        <taxon>Eukaryota</taxon>
        <taxon>Fungi</taxon>
        <taxon>Dikarya</taxon>
        <taxon>Basidiomycota</taxon>
        <taxon>Agaricomycotina</taxon>
        <taxon>Agaricomycetes</taxon>
        <taxon>Agaricomycetidae</taxon>
        <taxon>Agaricales</taxon>
        <taxon>Marasmiineae</taxon>
        <taxon>Mycenaceae</taxon>
        <taxon>Mycena</taxon>
    </lineage>
</organism>
<dbReference type="PANTHER" id="PTHR10443">
    <property type="entry name" value="MICROSOMAL DIPEPTIDASE"/>
    <property type="match status" value="1"/>
</dbReference>